<keyword evidence="3 5" id="KW-0807">Transducer</keyword>
<dbReference type="InterPro" id="IPR004089">
    <property type="entry name" value="MCPsignal_dom"/>
</dbReference>
<keyword evidence="6" id="KW-0472">Membrane</keyword>
<dbReference type="Gene3D" id="1.10.287.950">
    <property type="entry name" value="Methyl-accepting chemotaxis protein"/>
    <property type="match status" value="1"/>
</dbReference>
<dbReference type="PRINTS" id="PR00260">
    <property type="entry name" value="CHEMTRNSDUCR"/>
</dbReference>
<evidence type="ECO:0000256" key="1">
    <source>
        <dbReference type="ARBA" id="ARBA00022692"/>
    </source>
</evidence>
<evidence type="ECO:0000256" key="2">
    <source>
        <dbReference type="ARBA" id="ARBA00022989"/>
    </source>
</evidence>
<dbReference type="GO" id="GO:0004888">
    <property type="term" value="F:transmembrane signaling receptor activity"/>
    <property type="evidence" value="ECO:0007669"/>
    <property type="project" value="InterPro"/>
</dbReference>
<dbReference type="EMBL" id="BOPG01000032">
    <property type="protein sequence ID" value="GIJ57533.1"/>
    <property type="molecule type" value="Genomic_DNA"/>
</dbReference>
<evidence type="ECO:0000313" key="10">
    <source>
        <dbReference type="Proteomes" id="UP000612585"/>
    </source>
</evidence>
<evidence type="ECO:0000259" key="8">
    <source>
        <dbReference type="PROSITE" id="PS50885"/>
    </source>
</evidence>
<evidence type="ECO:0000256" key="4">
    <source>
        <dbReference type="ARBA" id="ARBA00029447"/>
    </source>
</evidence>
<evidence type="ECO:0000259" key="7">
    <source>
        <dbReference type="PROSITE" id="PS50111"/>
    </source>
</evidence>
<dbReference type="CDD" id="cd06225">
    <property type="entry name" value="HAMP"/>
    <property type="match status" value="1"/>
</dbReference>
<dbReference type="GO" id="GO:0007165">
    <property type="term" value="P:signal transduction"/>
    <property type="evidence" value="ECO:0007669"/>
    <property type="project" value="UniProtKB-KW"/>
</dbReference>
<gene>
    <name evidence="9" type="ORF">Vau01_050490</name>
</gene>
<organism evidence="9 10">
    <name type="scientific">Virgisporangium aurantiacum</name>
    <dbReference type="NCBI Taxonomy" id="175570"/>
    <lineage>
        <taxon>Bacteria</taxon>
        <taxon>Bacillati</taxon>
        <taxon>Actinomycetota</taxon>
        <taxon>Actinomycetes</taxon>
        <taxon>Micromonosporales</taxon>
        <taxon>Micromonosporaceae</taxon>
        <taxon>Virgisporangium</taxon>
    </lineage>
</organism>
<keyword evidence="1 6" id="KW-0812">Transmembrane</keyword>
<keyword evidence="10" id="KW-1185">Reference proteome</keyword>
<dbReference type="GO" id="GO:0016020">
    <property type="term" value="C:membrane"/>
    <property type="evidence" value="ECO:0007669"/>
    <property type="project" value="InterPro"/>
</dbReference>
<dbReference type="SMART" id="SM00304">
    <property type="entry name" value="HAMP"/>
    <property type="match status" value="2"/>
</dbReference>
<dbReference type="PROSITE" id="PS50111">
    <property type="entry name" value="CHEMOTAXIS_TRANSDUC_2"/>
    <property type="match status" value="1"/>
</dbReference>
<comment type="caution">
    <text evidence="9">The sequence shown here is derived from an EMBL/GenBank/DDBJ whole genome shotgun (WGS) entry which is preliminary data.</text>
</comment>
<sequence>MSVGVRLTVNAVVTLALLLGVAALGYSVTSKQSRLAGEANDAALVVEAAKQVKFRSADFNGWQTAYAFDVARGLPNAVADSSDSRKQFLAAADAFQDELGALESLAHSAAIRATVAAIRTAFTDFVATDQQIVALYRSGTAADRVAADGLILGREIELFTTIATSGDEAVALAQADAKASQKELDDAGSSARLWIIAVSVFALLLALAIAFALQRSIVPPLRSVSRVLDAVADGDLTQTADVRGRDEIATMAASLDRANDRTRRVVAAVAENARTVAASAEELSATSAHIAAAATESSTQSEMVASSAEEVSRSVQTVASGAEEMEVSIREIATNASQAATVAGAAVDSAGQATTSVTTLGDASREIGAVLQVINAIAEQTNLLALNATIEAARAGESGKGFAVVASEVKDLAQETARATGDIAARIEAIQSGVAGAAGAIGEITDVIGQVNAYQQTIAAAVEEQTATSQEISRSITEAATGASTIAENITGIADAANESTRGVNETQIATMELARMATELNALVGSFRY</sequence>
<name>A0A8J3Z9Z3_9ACTN</name>
<dbReference type="GO" id="GO:0006935">
    <property type="term" value="P:chemotaxis"/>
    <property type="evidence" value="ECO:0007669"/>
    <property type="project" value="InterPro"/>
</dbReference>
<reference evidence="9" key="1">
    <citation type="submission" date="2021-01" db="EMBL/GenBank/DDBJ databases">
        <title>Whole genome shotgun sequence of Virgisporangium aurantiacum NBRC 16421.</title>
        <authorList>
            <person name="Komaki H."/>
            <person name="Tamura T."/>
        </authorList>
    </citation>
    <scope>NUCLEOTIDE SEQUENCE</scope>
    <source>
        <strain evidence="9">NBRC 16421</strain>
    </source>
</reference>
<comment type="similarity">
    <text evidence="4">Belongs to the methyl-accepting chemotaxis (MCP) protein family.</text>
</comment>
<accession>A0A8J3Z9Z3</accession>
<dbReference type="Proteomes" id="UP000612585">
    <property type="component" value="Unassembled WGS sequence"/>
</dbReference>
<dbReference type="PANTHER" id="PTHR32089:SF112">
    <property type="entry name" value="LYSOZYME-LIKE PROTEIN-RELATED"/>
    <property type="match status" value="1"/>
</dbReference>
<protein>
    <submittedName>
        <fullName evidence="9">Methyl-accepting chemotaxis protein</fullName>
    </submittedName>
</protein>
<feature type="domain" description="HAMP" evidence="8">
    <location>
        <begin position="215"/>
        <end position="267"/>
    </location>
</feature>
<proteinExistence type="inferred from homology"/>
<evidence type="ECO:0000256" key="5">
    <source>
        <dbReference type="PROSITE-ProRule" id="PRU00284"/>
    </source>
</evidence>
<dbReference type="SUPFAM" id="SSF58104">
    <property type="entry name" value="Methyl-accepting chemotaxis protein (MCP) signaling domain"/>
    <property type="match status" value="1"/>
</dbReference>
<dbReference type="PANTHER" id="PTHR32089">
    <property type="entry name" value="METHYL-ACCEPTING CHEMOTAXIS PROTEIN MCPB"/>
    <property type="match status" value="1"/>
</dbReference>
<feature type="domain" description="Methyl-accepting transducer" evidence="7">
    <location>
        <begin position="272"/>
        <end position="515"/>
    </location>
</feature>
<dbReference type="AlphaFoldDB" id="A0A8J3Z9Z3"/>
<dbReference type="Pfam" id="PF00015">
    <property type="entry name" value="MCPsignal"/>
    <property type="match status" value="1"/>
</dbReference>
<keyword evidence="2 6" id="KW-1133">Transmembrane helix</keyword>
<evidence type="ECO:0000256" key="6">
    <source>
        <dbReference type="SAM" id="Phobius"/>
    </source>
</evidence>
<dbReference type="InterPro" id="IPR004090">
    <property type="entry name" value="Chemotax_Me-accpt_rcpt"/>
</dbReference>
<dbReference type="InterPro" id="IPR003660">
    <property type="entry name" value="HAMP_dom"/>
</dbReference>
<evidence type="ECO:0000256" key="3">
    <source>
        <dbReference type="ARBA" id="ARBA00023224"/>
    </source>
</evidence>
<dbReference type="SMART" id="SM00283">
    <property type="entry name" value="MA"/>
    <property type="match status" value="1"/>
</dbReference>
<dbReference type="PROSITE" id="PS50885">
    <property type="entry name" value="HAMP"/>
    <property type="match status" value="1"/>
</dbReference>
<feature type="transmembrane region" description="Helical" evidence="6">
    <location>
        <begin position="193"/>
        <end position="213"/>
    </location>
</feature>
<evidence type="ECO:0000313" key="9">
    <source>
        <dbReference type="EMBL" id="GIJ57533.1"/>
    </source>
</evidence>
<dbReference type="Pfam" id="PF00672">
    <property type="entry name" value="HAMP"/>
    <property type="match status" value="1"/>
</dbReference>